<feature type="transmembrane region" description="Helical" evidence="1">
    <location>
        <begin position="214"/>
        <end position="232"/>
    </location>
</feature>
<dbReference type="GeneID" id="92744801"/>
<dbReference type="Pfam" id="PF04474">
    <property type="entry name" value="DUF554"/>
    <property type="match status" value="1"/>
</dbReference>
<keyword evidence="1" id="KW-0472">Membrane</keyword>
<reference evidence="2" key="1">
    <citation type="submission" date="2022-11" db="EMBL/GenBank/DDBJ databases">
        <authorList>
            <person name="Kamali M."/>
            <person name="Peak L."/>
            <person name="Go Y.Y."/>
            <person name="Balasuriya U.B.R."/>
            <person name="Carossino M."/>
        </authorList>
    </citation>
    <scope>NUCLEOTIDE SEQUENCE</scope>
    <source>
        <strain evidence="2">4524</strain>
    </source>
</reference>
<keyword evidence="1" id="KW-1133">Transmembrane helix</keyword>
<protein>
    <submittedName>
        <fullName evidence="2">DUF554 domain-containing protein</fullName>
    </submittedName>
</protein>
<organism evidence="2 3">
    <name type="scientific">Actinobacillus equuli subsp. equuli</name>
    <dbReference type="NCBI Taxonomy" id="202947"/>
    <lineage>
        <taxon>Bacteria</taxon>
        <taxon>Pseudomonadati</taxon>
        <taxon>Pseudomonadota</taxon>
        <taxon>Gammaproteobacteria</taxon>
        <taxon>Pasteurellales</taxon>
        <taxon>Pasteurellaceae</taxon>
        <taxon>Actinobacillus</taxon>
    </lineage>
</organism>
<sequence>MLVGPYVNGAAVLIGGLIGAFLGAKLPERVKSNLPPLFGLCSMGLGIMLIIGAKNMSAVVLALIVGTIIGELICLEKGIGSLAGKMRGTVDKIFPPSGVSHQEFLNQFVAILILFCASGMGVFGSMKEGMTGDPSVLFIKAILDFFTAGIFAATLGYAVSSIAVPLILVQVSLALLASLIMPLTTPNMLADFSTAGGFIMLATGLRICGIKHFAVANMLPALILVMPFSYFWQMFVA</sequence>
<comment type="caution">
    <text evidence="2">The sequence shown here is derived from an EMBL/GenBank/DDBJ whole genome shotgun (WGS) entry which is preliminary data.</text>
</comment>
<dbReference type="RefSeq" id="WP_039196722.1">
    <property type="nucleotide sequence ID" value="NZ_CBCRTM010000002.1"/>
</dbReference>
<feature type="transmembrane region" description="Helical" evidence="1">
    <location>
        <begin position="36"/>
        <end position="53"/>
    </location>
</feature>
<keyword evidence="3" id="KW-1185">Reference proteome</keyword>
<feature type="transmembrane region" description="Helical" evidence="1">
    <location>
        <begin position="189"/>
        <end position="207"/>
    </location>
</feature>
<accession>A0A0A7MJB3</accession>
<evidence type="ECO:0000313" key="3">
    <source>
        <dbReference type="Proteomes" id="UP001142444"/>
    </source>
</evidence>
<dbReference type="EMBL" id="JAPHVQ010000004">
    <property type="protein sequence ID" value="MDE8034698.1"/>
    <property type="molecule type" value="Genomic_DNA"/>
</dbReference>
<feature type="transmembrane region" description="Helical" evidence="1">
    <location>
        <begin position="59"/>
        <end position="83"/>
    </location>
</feature>
<dbReference type="KEGG" id="aeu:ACEE_03385"/>
<feature type="transmembrane region" description="Helical" evidence="1">
    <location>
        <begin position="6"/>
        <end position="24"/>
    </location>
</feature>
<evidence type="ECO:0000313" key="2">
    <source>
        <dbReference type="EMBL" id="MDE8034698.1"/>
    </source>
</evidence>
<dbReference type="InterPro" id="IPR007563">
    <property type="entry name" value="DUF554"/>
</dbReference>
<dbReference type="PANTHER" id="PTHR36111:SF2">
    <property type="entry name" value="INNER MEMBRANE PROTEIN"/>
    <property type="match status" value="1"/>
</dbReference>
<dbReference type="Proteomes" id="UP001142444">
    <property type="component" value="Unassembled WGS sequence"/>
</dbReference>
<evidence type="ECO:0000256" key="1">
    <source>
        <dbReference type="SAM" id="Phobius"/>
    </source>
</evidence>
<feature type="transmembrane region" description="Helical" evidence="1">
    <location>
        <begin position="104"/>
        <end position="124"/>
    </location>
</feature>
<dbReference type="AlphaFoldDB" id="A0A0A7MJB3"/>
<keyword evidence="1" id="KW-0812">Transmembrane</keyword>
<dbReference type="PANTHER" id="PTHR36111">
    <property type="entry name" value="INNER MEMBRANE PROTEIN-RELATED"/>
    <property type="match status" value="1"/>
</dbReference>
<gene>
    <name evidence="2" type="ORF">OQ257_05915</name>
</gene>
<name>A0A0A7MJB3_ACTEU</name>
<proteinExistence type="predicted"/>
<reference evidence="2" key="2">
    <citation type="journal article" date="2023" name="Pathogens">
        <title>Pathological Features and Genomic Characterization of an Actinobacillus equuli subsp. equuli Bearing Unique Virulence-Associated Genes from an Adult Horse with Pleuropneumonia.</title>
        <authorList>
            <person name="Kamali M."/>
            <person name="Carossino M."/>
            <person name="Del Piero F."/>
            <person name="Peak L."/>
            <person name="Mitchell M.S."/>
            <person name="Willette J."/>
            <person name="Baker R."/>
            <person name="Li F."/>
            <person name="Kenez A."/>
            <person name="Balasuriya U.B.R."/>
            <person name="Go Y.Y."/>
        </authorList>
    </citation>
    <scope>NUCLEOTIDE SEQUENCE</scope>
    <source>
        <strain evidence="2">4524</strain>
    </source>
</reference>